<accession>A0A5D5AML1</accession>
<name>A0A5D5AML1_9EURY</name>
<gene>
    <name evidence="1" type="ORF">FYC77_10490</name>
</gene>
<protein>
    <submittedName>
        <fullName evidence="1">Uncharacterized protein</fullName>
    </submittedName>
</protein>
<sequence>MTDLPEPLAETWTTLGTRVGETSVLVVSITAETTLYEPVDPSPLADAVATEFPPRSLFAVDLEFSPSLSSVGISPESVRSKAASTARDQFVEMLADDGVVVEGVRDELEFDGPNGSAGTWSVLDVTYPVDADRTATDGDRVRAEAHVAVWPAETTFGVAGGTVPLEDLDDAGSIEDRADAELERDRERVSTLVKELDLDVDEDG</sequence>
<dbReference type="InterPro" id="IPR045396">
    <property type="entry name" value="DUF6517"/>
</dbReference>
<reference evidence="1 2" key="1">
    <citation type="submission" date="2019-08" db="EMBL/GenBank/DDBJ databases">
        <title>Archaea genome.</title>
        <authorList>
            <person name="Kajale S."/>
            <person name="Shouche Y."/>
            <person name="Deshpande N."/>
            <person name="Sharma A."/>
        </authorList>
    </citation>
    <scope>NUCLEOTIDE SEQUENCE [LARGE SCALE GENOMIC DNA]</scope>
    <source>
        <strain evidence="1 2">ESP3B_9</strain>
    </source>
</reference>
<dbReference type="Pfam" id="PF20127">
    <property type="entry name" value="DUF6517"/>
    <property type="match status" value="1"/>
</dbReference>
<organism evidence="1 2">
    <name type="scientific">Natrialba swarupiae</name>
    <dbReference type="NCBI Taxonomy" id="2448032"/>
    <lineage>
        <taxon>Archaea</taxon>
        <taxon>Methanobacteriati</taxon>
        <taxon>Methanobacteriota</taxon>
        <taxon>Stenosarchaea group</taxon>
        <taxon>Halobacteria</taxon>
        <taxon>Halobacteriales</taxon>
        <taxon>Natrialbaceae</taxon>
        <taxon>Natrialba</taxon>
    </lineage>
</organism>
<keyword evidence="2" id="KW-1185">Reference proteome</keyword>
<proteinExistence type="predicted"/>
<dbReference type="RefSeq" id="WP_149081454.1">
    <property type="nucleotide sequence ID" value="NZ_VTAW01000011.1"/>
</dbReference>
<evidence type="ECO:0000313" key="1">
    <source>
        <dbReference type="EMBL" id="TYT62117.1"/>
    </source>
</evidence>
<dbReference type="EMBL" id="VTAW01000011">
    <property type="protein sequence ID" value="TYT62117.1"/>
    <property type="molecule type" value="Genomic_DNA"/>
</dbReference>
<dbReference type="AlphaFoldDB" id="A0A5D5AML1"/>
<dbReference type="Proteomes" id="UP000324104">
    <property type="component" value="Unassembled WGS sequence"/>
</dbReference>
<evidence type="ECO:0000313" key="2">
    <source>
        <dbReference type="Proteomes" id="UP000324104"/>
    </source>
</evidence>
<comment type="caution">
    <text evidence="1">The sequence shown here is derived from an EMBL/GenBank/DDBJ whole genome shotgun (WGS) entry which is preliminary data.</text>
</comment>